<dbReference type="SUPFAM" id="SSF54909">
    <property type="entry name" value="Dimeric alpha+beta barrel"/>
    <property type="match status" value="1"/>
</dbReference>
<evidence type="ECO:0008006" key="2">
    <source>
        <dbReference type="Google" id="ProtNLM"/>
    </source>
</evidence>
<accession>A0A160V7E9</accession>
<sequence length="233" mass="26280">MVQITCADERLDAFNTWYNSHLPNLLRIPGITWAQRYINLEKSEPGTTRFAALYGIRDAADFPSLLDRTGSSELHPIAASEFAAFSQLDGMSGHVANVYEQINGSPLRAPLLESDRPLSIVTAGVDPEHETEWDNWYTESHVPNLLKIPGYVMAGRFRVLEHPALDGFNSGPKYLAIYECENEYVLPTLQPGEAMHPAARAELDRWVSYGGIHARDFGWGFYNLISKHFKWPE</sequence>
<protein>
    <recommendedName>
        <fullName evidence="2">EthD domain-containing protein</fullName>
    </recommendedName>
</protein>
<dbReference type="AlphaFoldDB" id="A0A160V7E9"/>
<name>A0A160V7E9_9ZZZZ</name>
<evidence type="ECO:0000313" key="1">
    <source>
        <dbReference type="EMBL" id="CUV01568.1"/>
    </source>
</evidence>
<reference evidence="1" key="1">
    <citation type="submission" date="2015-10" db="EMBL/GenBank/DDBJ databases">
        <authorList>
            <person name="Gilbert D.G."/>
        </authorList>
    </citation>
    <scope>NUCLEOTIDE SEQUENCE</scope>
</reference>
<dbReference type="InterPro" id="IPR011008">
    <property type="entry name" value="Dimeric_a/b-barrel"/>
</dbReference>
<dbReference type="Pfam" id="PF14114">
    <property type="entry name" value="DUF4286"/>
    <property type="match status" value="1"/>
</dbReference>
<gene>
    <name evidence="1" type="ORF">MGWOODY_Clf2349</name>
</gene>
<dbReference type="EMBL" id="FAXA01000099">
    <property type="protein sequence ID" value="CUV01568.1"/>
    <property type="molecule type" value="Genomic_DNA"/>
</dbReference>
<proteinExistence type="predicted"/>
<dbReference type="InterPro" id="IPR025563">
    <property type="entry name" value="DUF4286"/>
</dbReference>
<organism evidence="1">
    <name type="scientific">hydrothermal vent metagenome</name>
    <dbReference type="NCBI Taxonomy" id="652676"/>
    <lineage>
        <taxon>unclassified sequences</taxon>
        <taxon>metagenomes</taxon>
        <taxon>ecological metagenomes</taxon>
    </lineage>
</organism>